<dbReference type="FunFam" id="3.40.50.300:FF:000016">
    <property type="entry name" value="Oligopeptide ABC transporter ATP-binding component"/>
    <property type="match status" value="1"/>
</dbReference>
<dbReference type="GO" id="GO:0016887">
    <property type="term" value="F:ATP hydrolysis activity"/>
    <property type="evidence" value="ECO:0007669"/>
    <property type="project" value="InterPro"/>
</dbReference>
<dbReference type="GO" id="GO:0005524">
    <property type="term" value="F:ATP binding"/>
    <property type="evidence" value="ECO:0007669"/>
    <property type="project" value="UniProtKB-KW"/>
</dbReference>
<evidence type="ECO:0000313" key="8">
    <source>
        <dbReference type="Proteomes" id="UP000572635"/>
    </source>
</evidence>
<organism evidence="7 8">
    <name type="scientific">Nocardiopsis composta</name>
    <dbReference type="NCBI Taxonomy" id="157465"/>
    <lineage>
        <taxon>Bacteria</taxon>
        <taxon>Bacillati</taxon>
        <taxon>Actinomycetota</taxon>
        <taxon>Actinomycetes</taxon>
        <taxon>Streptosporangiales</taxon>
        <taxon>Nocardiopsidaceae</taxon>
        <taxon>Nocardiopsis</taxon>
    </lineage>
</organism>
<dbReference type="PROSITE" id="PS00211">
    <property type="entry name" value="ABC_TRANSPORTER_1"/>
    <property type="match status" value="1"/>
</dbReference>
<dbReference type="Proteomes" id="UP000572635">
    <property type="component" value="Unassembled WGS sequence"/>
</dbReference>
<keyword evidence="2" id="KW-0813">Transport</keyword>
<keyword evidence="3" id="KW-0547">Nucleotide-binding</keyword>
<comment type="similarity">
    <text evidence="1">Belongs to the ABC transporter superfamily.</text>
</comment>
<feature type="domain" description="ABC transporter" evidence="6">
    <location>
        <begin position="34"/>
        <end position="284"/>
    </location>
</feature>
<accession>A0A7W8QSD7</accession>
<evidence type="ECO:0000256" key="3">
    <source>
        <dbReference type="ARBA" id="ARBA00022741"/>
    </source>
</evidence>
<dbReference type="AlphaFoldDB" id="A0A7W8QSD7"/>
<dbReference type="EMBL" id="JACHDB010000002">
    <property type="protein sequence ID" value="MBB5435601.1"/>
    <property type="molecule type" value="Genomic_DNA"/>
</dbReference>
<dbReference type="Pfam" id="PF08352">
    <property type="entry name" value="oligo_HPY"/>
    <property type="match status" value="1"/>
</dbReference>
<dbReference type="InterPro" id="IPR013563">
    <property type="entry name" value="Oligopep_ABC_C"/>
</dbReference>
<evidence type="ECO:0000313" key="7">
    <source>
        <dbReference type="EMBL" id="MBB5435601.1"/>
    </source>
</evidence>
<dbReference type="PROSITE" id="PS50893">
    <property type="entry name" value="ABC_TRANSPORTER_2"/>
    <property type="match status" value="1"/>
</dbReference>
<dbReference type="SMART" id="SM00382">
    <property type="entry name" value="AAA"/>
    <property type="match status" value="1"/>
</dbReference>
<evidence type="ECO:0000256" key="2">
    <source>
        <dbReference type="ARBA" id="ARBA00022448"/>
    </source>
</evidence>
<keyword evidence="8" id="KW-1185">Reference proteome</keyword>
<evidence type="ECO:0000256" key="4">
    <source>
        <dbReference type="ARBA" id="ARBA00022840"/>
    </source>
</evidence>
<dbReference type="PANTHER" id="PTHR43776:SF7">
    <property type="entry name" value="D,D-DIPEPTIDE TRANSPORT ATP-BINDING PROTEIN DDPF-RELATED"/>
    <property type="match status" value="1"/>
</dbReference>
<evidence type="ECO:0000256" key="1">
    <source>
        <dbReference type="ARBA" id="ARBA00005417"/>
    </source>
</evidence>
<gene>
    <name evidence="7" type="ORF">HDA36_005749</name>
</gene>
<feature type="compositionally biased region" description="Pro residues" evidence="5">
    <location>
        <begin position="19"/>
        <end position="31"/>
    </location>
</feature>
<dbReference type="CDD" id="cd03257">
    <property type="entry name" value="ABC_NikE_OppD_transporters"/>
    <property type="match status" value="1"/>
</dbReference>
<dbReference type="PANTHER" id="PTHR43776">
    <property type="entry name" value="TRANSPORT ATP-BINDING PROTEIN"/>
    <property type="match status" value="1"/>
</dbReference>
<dbReference type="InterPro" id="IPR003593">
    <property type="entry name" value="AAA+_ATPase"/>
</dbReference>
<sequence>MTPPPTPPPSTPRSTPRAVPRPRPSPRPPAEPLVRAEALTKHFPIRRGVLRRTVGHVRAVDGVDLEIGRGSTLGLVGESGSGKSTIGRLLLRLLEPTSGRVRLDGRDVTALDRRALRALRKEAQMVFQDPLASLDPRMRVGGTVREALDVNRIGVPGGRAARVADLFDLVRLDRRLADRLPHELSGGQRQRVGIARALATEPAFIVADEAVASLDVSIQAQIINLLGDLQAELGLTYLFITHDLAVARHICDRIAVLYLGRVVESGTAADIVARPRHPYTQALVSAVPVPDPAREAGRRRIVLRGEMPSPAAPPPGCAFSGRCRHATELCRAERPLLRTRRGGGLVACHHADDLHPSPPQEAP</sequence>
<dbReference type="InterPro" id="IPR003439">
    <property type="entry name" value="ABC_transporter-like_ATP-bd"/>
</dbReference>
<dbReference type="NCBIfam" id="TIGR01727">
    <property type="entry name" value="oligo_HPY"/>
    <property type="match status" value="1"/>
</dbReference>
<dbReference type="SUPFAM" id="SSF52540">
    <property type="entry name" value="P-loop containing nucleoside triphosphate hydrolases"/>
    <property type="match status" value="1"/>
</dbReference>
<feature type="compositionally biased region" description="Pro residues" evidence="5">
    <location>
        <begin position="1"/>
        <end position="11"/>
    </location>
</feature>
<name>A0A7W8QSD7_9ACTN</name>
<reference evidence="7 8" key="1">
    <citation type="submission" date="2020-08" db="EMBL/GenBank/DDBJ databases">
        <title>Sequencing the genomes of 1000 actinobacteria strains.</title>
        <authorList>
            <person name="Klenk H.-P."/>
        </authorList>
    </citation>
    <scope>NUCLEOTIDE SEQUENCE [LARGE SCALE GENOMIC DNA]</scope>
    <source>
        <strain evidence="7 8">DSM 44551</strain>
    </source>
</reference>
<dbReference type="InterPro" id="IPR050319">
    <property type="entry name" value="ABC_transp_ATP-bind"/>
</dbReference>
<dbReference type="Pfam" id="PF00005">
    <property type="entry name" value="ABC_tran"/>
    <property type="match status" value="1"/>
</dbReference>
<evidence type="ECO:0000256" key="5">
    <source>
        <dbReference type="SAM" id="MobiDB-lite"/>
    </source>
</evidence>
<dbReference type="GO" id="GO:0015833">
    <property type="term" value="P:peptide transport"/>
    <property type="evidence" value="ECO:0007669"/>
    <property type="project" value="InterPro"/>
</dbReference>
<protein>
    <submittedName>
        <fullName evidence="7">Peptide/nickel transport system ATP-binding protein/oligopeptide transport system ATP-binding protein</fullName>
    </submittedName>
</protein>
<dbReference type="Gene3D" id="3.40.50.300">
    <property type="entry name" value="P-loop containing nucleotide triphosphate hydrolases"/>
    <property type="match status" value="1"/>
</dbReference>
<dbReference type="InterPro" id="IPR017871">
    <property type="entry name" value="ABC_transporter-like_CS"/>
</dbReference>
<evidence type="ECO:0000259" key="6">
    <source>
        <dbReference type="PROSITE" id="PS50893"/>
    </source>
</evidence>
<keyword evidence="4 7" id="KW-0067">ATP-binding</keyword>
<dbReference type="RefSeq" id="WP_312893917.1">
    <property type="nucleotide sequence ID" value="NZ_BAAAJD010000151.1"/>
</dbReference>
<dbReference type="InterPro" id="IPR027417">
    <property type="entry name" value="P-loop_NTPase"/>
</dbReference>
<feature type="region of interest" description="Disordered" evidence="5">
    <location>
        <begin position="1"/>
        <end position="31"/>
    </location>
</feature>
<dbReference type="GO" id="GO:0055085">
    <property type="term" value="P:transmembrane transport"/>
    <property type="evidence" value="ECO:0007669"/>
    <property type="project" value="UniProtKB-ARBA"/>
</dbReference>
<proteinExistence type="inferred from homology"/>
<comment type="caution">
    <text evidence="7">The sequence shown here is derived from an EMBL/GenBank/DDBJ whole genome shotgun (WGS) entry which is preliminary data.</text>
</comment>